<keyword evidence="1" id="KW-1133">Transmembrane helix</keyword>
<evidence type="ECO:0000256" key="1">
    <source>
        <dbReference type="SAM" id="Phobius"/>
    </source>
</evidence>
<keyword evidence="1" id="KW-0472">Membrane</keyword>
<reference evidence="2 3" key="1">
    <citation type="journal article" date="2013" name="Genome Announc.">
        <title>Complete Genome Sequence of Glaciecola psychrophila Strain 170T.</title>
        <authorList>
            <person name="Yin J."/>
            <person name="Chen J."/>
            <person name="Liu G."/>
            <person name="Yu Y."/>
            <person name="Song L."/>
            <person name="Wang X."/>
            <person name="Qu X."/>
        </authorList>
    </citation>
    <scope>NUCLEOTIDE SEQUENCE [LARGE SCALE GENOMIC DNA]</scope>
    <source>
        <strain evidence="2 3">170</strain>
    </source>
</reference>
<gene>
    <name evidence="2" type="ORF">C427_3735</name>
</gene>
<feature type="transmembrane region" description="Helical" evidence="1">
    <location>
        <begin position="45"/>
        <end position="65"/>
    </location>
</feature>
<dbReference type="AlphaFoldDB" id="K6ZNK6"/>
<accession>K6ZNK6</accession>
<dbReference type="HOGENOM" id="CLU_2118724_0_0_6"/>
<dbReference type="RefSeq" id="WP_007637796.1">
    <property type="nucleotide sequence ID" value="NC_020514.1"/>
</dbReference>
<sequence length="114" mass="13399">MNKNTLNIELCYEYVQQRRKYILSFFIGFASTAILTNFVSTVGVIIYGVICFISVLCYGAHLGFGNESERNYFGRYTKKGREDQRYTKHISYKEHTIFKGHRVSEIKQHLKENK</sequence>
<proteinExistence type="predicted"/>
<keyword evidence="1" id="KW-0812">Transmembrane</keyword>
<protein>
    <submittedName>
        <fullName evidence="2">Uncharacterized protein</fullName>
    </submittedName>
</protein>
<keyword evidence="3" id="KW-1185">Reference proteome</keyword>
<dbReference type="EMBL" id="CP003837">
    <property type="protein sequence ID" value="AGH45843.1"/>
    <property type="molecule type" value="Genomic_DNA"/>
</dbReference>
<dbReference type="PATRIC" id="fig|1129794.4.peg.3720"/>
<organism evidence="2 3">
    <name type="scientific">Paraglaciecola psychrophila 170</name>
    <dbReference type="NCBI Taxonomy" id="1129794"/>
    <lineage>
        <taxon>Bacteria</taxon>
        <taxon>Pseudomonadati</taxon>
        <taxon>Pseudomonadota</taxon>
        <taxon>Gammaproteobacteria</taxon>
        <taxon>Alteromonadales</taxon>
        <taxon>Alteromonadaceae</taxon>
        <taxon>Paraglaciecola</taxon>
    </lineage>
</organism>
<dbReference type="Proteomes" id="UP000011864">
    <property type="component" value="Chromosome"/>
</dbReference>
<name>K6ZNK6_9ALTE</name>
<feature type="transmembrane region" description="Helical" evidence="1">
    <location>
        <begin position="21"/>
        <end position="39"/>
    </location>
</feature>
<evidence type="ECO:0000313" key="3">
    <source>
        <dbReference type="Proteomes" id="UP000011864"/>
    </source>
</evidence>
<dbReference type="KEGG" id="gps:C427_3735"/>
<evidence type="ECO:0000313" key="2">
    <source>
        <dbReference type="EMBL" id="AGH45843.1"/>
    </source>
</evidence>